<gene>
    <name evidence="3" type="ORF">PAAG_00818</name>
</gene>
<keyword evidence="1" id="KW-0676">Redox-active center</keyword>
<evidence type="ECO:0008006" key="5">
    <source>
        <dbReference type="Google" id="ProtNLM"/>
    </source>
</evidence>
<dbReference type="OrthoDB" id="60822at2759"/>
<dbReference type="Proteomes" id="UP000002059">
    <property type="component" value="Partially assembled WGS sequence"/>
</dbReference>
<keyword evidence="4" id="KW-1185">Reference proteome</keyword>
<dbReference type="SUPFAM" id="SSF52833">
    <property type="entry name" value="Thioredoxin-like"/>
    <property type="match status" value="1"/>
</dbReference>
<proteinExistence type="predicted"/>
<dbReference type="InterPro" id="IPR011893">
    <property type="entry name" value="Selenoprotein_Rdx-typ"/>
</dbReference>
<feature type="compositionally biased region" description="Basic and acidic residues" evidence="2">
    <location>
        <begin position="147"/>
        <end position="166"/>
    </location>
</feature>
<dbReference type="GeneID" id="9100394"/>
<evidence type="ECO:0000256" key="2">
    <source>
        <dbReference type="SAM" id="MobiDB-lite"/>
    </source>
</evidence>
<dbReference type="OMA" id="RITITFC"/>
<dbReference type="RefSeq" id="XP_015700926.1">
    <property type="nucleotide sequence ID" value="XM_015844145.1"/>
</dbReference>
<feature type="region of interest" description="Disordered" evidence="2">
    <location>
        <begin position="147"/>
        <end position="193"/>
    </location>
</feature>
<dbReference type="PANTHER" id="PTHR36417">
    <property type="entry name" value="SELENOPROTEIN DOMAIN PROTEIN (AFU_ORTHOLOGUE AFUA_1G05220)"/>
    <property type="match status" value="1"/>
</dbReference>
<dbReference type="eggNOG" id="ENOG502S6UH">
    <property type="taxonomic scope" value="Eukaryota"/>
</dbReference>
<dbReference type="AlphaFoldDB" id="C1GQM3"/>
<dbReference type="Pfam" id="PF10262">
    <property type="entry name" value="Rdx"/>
    <property type="match status" value="1"/>
</dbReference>
<dbReference type="VEuPathDB" id="FungiDB:PAAG_00818"/>
<evidence type="ECO:0000313" key="3">
    <source>
        <dbReference type="EMBL" id="EEH37897.2"/>
    </source>
</evidence>
<dbReference type="KEGG" id="pbl:PAAG_00818"/>
<evidence type="ECO:0000256" key="1">
    <source>
        <dbReference type="ARBA" id="ARBA00023284"/>
    </source>
</evidence>
<sequence>MADLKSHPTDPAPADDQQQTQTQQRDQQDQQTSIPLTEKPTARIHLPRVTIKYCTQCKWMLRAAYFAQELLSTFSTALGEVSLVPATGGVFTVSILHESNVDFSTEETVLWDRKTQGGFPEVKQLKALVRNVVDPSRDLGHIDRALAEQRSREGDSVSGAEEKGGRGDLTQTQKQTESTTAEAGMALGGTLHT</sequence>
<protein>
    <recommendedName>
        <fullName evidence="5">Selenoprotein domain-containing protein</fullName>
    </recommendedName>
</protein>
<feature type="region of interest" description="Disordered" evidence="2">
    <location>
        <begin position="1"/>
        <end position="39"/>
    </location>
</feature>
<feature type="compositionally biased region" description="Low complexity" evidence="2">
    <location>
        <begin position="15"/>
        <end position="32"/>
    </location>
</feature>
<dbReference type="PANTHER" id="PTHR36417:SF2">
    <property type="entry name" value="SELENOPROTEIN DOMAIN PROTEIN (AFU_ORTHOLOGUE AFUA_1G05220)"/>
    <property type="match status" value="1"/>
</dbReference>
<name>C1GQM3_PARBA</name>
<dbReference type="NCBIfam" id="TIGR02174">
    <property type="entry name" value="CXXU_selWTH"/>
    <property type="match status" value="1"/>
</dbReference>
<accession>C1GQM3</accession>
<dbReference type="EMBL" id="KN293993">
    <property type="protein sequence ID" value="EEH37897.2"/>
    <property type="molecule type" value="Genomic_DNA"/>
</dbReference>
<dbReference type="InterPro" id="IPR036249">
    <property type="entry name" value="Thioredoxin-like_sf"/>
</dbReference>
<organism evidence="3 4">
    <name type="scientific">Paracoccidioides lutzii (strain ATCC MYA-826 / Pb01)</name>
    <name type="common">Paracoccidioides brasiliensis</name>
    <dbReference type="NCBI Taxonomy" id="502779"/>
    <lineage>
        <taxon>Eukaryota</taxon>
        <taxon>Fungi</taxon>
        <taxon>Dikarya</taxon>
        <taxon>Ascomycota</taxon>
        <taxon>Pezizomycotina</taxon>
        <taxon>Eurotiomycetes</taxon>
        <taxon>Eurotiomycetidae</taxon>
        <taxon>Onygenales</taxon>
        <taxon>Ajellomycetaceae</taxon>
        <taxon>Paracoccidioides</taxon>
    </lineage>
</organism>
<feature type="compositionally biased region" description="Polar residues" evidence="2">
    <location>
        <begin position="169"/>
        <end position="181"/>
    </location>
</feature>
<dbReference type="HOGENOM" id="CLU_068510_1_2_1"/>
<reference evidence="3 4" key="1">
    <citation type="journal article" date="2011" name="PLoS Genet.">
        <title>Comparative genomic analysis of human fungal pathogens causing paracoccidioidomycosis.</title>
        <authorList>
            <person name="Desjardins C.A."/>
            <person name="Champion M.D."/>
            <person name="Holder J.W."/>
            <person name="Muszewska A."/>
            <person name="Goldberg J."/>
            <person name="Bailao A.M."/>
            <person name="Brigido M.M."/>
            <person name="Ferreira M.E."/>
            <person name="Garcia A.M."/>
            <person name="Grynberg M."/>
            <person name="Gujja S."/>
            <person name="Heiman D.I."/>
            <person name="Henn M.R."/>
            <person name="Kodira C.D."/>
            <person name="Leon-Narvaez H."/>
            <person name="Longo L.V."/>
            <person name="Ma L.J."/>
            <person name="Malavazi I."/>
            <person name="Matsuo A.L."/>
            <person name="Morais F.V."/>
            <person name="Pereira M."/>
            <person name="Rodriguez-Brito S."/>
            <person name="Sakthikumar S."/>
            <person name="Salem-Izacc S.M."/>
            <person name="Sykes S.M."/>
            <person name="Teixeira M.M."/>
            <person name="Vallejo M.C."/>
            <person name="Walter M.E."/>
            <person name="Yandava C."/>
            <person name="Young S."/>
            <person name="Zeng Q."/>
            <person name="Zucker J."/>
            <person name="Felipe M.S."/>
            <person name="Goldman G.H."/>
            <person name="Haas B.J."/>
            <person name="McEwen J.G."/>
            <person name="Nino-Vega G."/>
            <person name="Puccia R."/>
            <person name="San-Blas G."/>
            <person name="Soares C.M."/>
            <person name="Birren B.W."/>
            <person name="Cuomo C.A."/>
        </authorList>
    </citation>
    <scope>NUCLEOTIDE SEQUENCE [LARGE SCALE GENOMIC DNA]</scope>
    <source>
        <strain evidence="4">ATCC MYA-826 / Pb01</strain>
    </source>
</reference>
<dbReference type="Gene3D" id="3.40.30.10">
    <property type="entry name" value="Glutaredoxin"/>
    <property type="match status" value="1"/>
</dbReference>
<evidence type="ECO:0000313" key="4">
    <source>
        <dbReference type="Proteomes" id="UP000002059"/>
    </source>
</evidence>